<dbReference type="Pfam" id="PF13439">
    <property type="entry name" value="Glyco_transf_4"/>
    <property type="match status" value="1"/>
</dbReference>
<gene>
    <name evidence="5" type="primary">pimA</name>
    <name evidence="5" type="ORF">KIM372_07680</name>
</gene>
<dbReference type="PANTHER" id="PTHR45947">
    <property type="entry name" value="SULFOQUINOVOSYL TRANSFERASE SQD2"/>
    <property type="match status" value="1"/>
</dbReference>
<dbReference type="PANTHER" id="PTHR45947:SF3">
    <property type="entry name" value="SULFOQUINOVOSYL TRANSFERASE SQD2"/>
    <property type="match status" value="1"/>
</dbReference>
<dbReference type="InterPro" id="IPR028098">
    <property type="entry name" value="Glyco_trans_4-like_N"/>
</dbReference>
<reference evidence="5 6" key="1">
    <citation type="journal article" date="2023" name="Microbiol. Spectr.">
        <title>Symbiosis of Carpenter Bees with Uncharacterized Lactic Acid Bacteria Showing NAD Auxotrophy.</title>
        <authorList>
            <person name="Kawasaki S."/>
            <person name="Ozawa K."/>
            <person name="Mori T."/>
            <person name="Yamamoto A."/>
            <person name="Ito M."/>
            <person name="Ohkuma M."/>
            <person name="Sakamoto M."/>
            <person name="Matsutani M."/>
        </authorList>
    </citation>
    <scope>NUCLEOTIDE SEQUENCE [LARGE SCALE GENOMIC DNA]</scope>
    <source>
        <strain evidence="5 6">Kim37-2</strain>
    </source>
</reference>
<feature type="domain" description="Glycosyltransferase subfamily 4-like N-terminal" evidence="4">
    <location>
        <begin position="18"/>
        <end position="178"/>
    </location>
</feature>
<evidence type="ECO:0000259" key="3">
    <source>
        <dbReference type="Pfam" id="PF00534"/>
    </source>
</evidence>
<dbReference type="Pfam" id="PF00534">
    <property type="entry name" value="Glycos_transf_1"/>
    <property type="match status" value="1"/>
</dbReference>
<feature type="domain" description="Glycosyl transferase family 1" evidence="3">
    <location>
        <begin position="201"/>
        <end position="344"/>
    </location>
</feature>
<sequence length="391" mass="42400">MRALKIGFVFDDTLDVLDGVQQHILTLGHELTRRGHEVHYLVGQTQHPPVEHVHSLSRNIMVSFNGNRMRIPLWAPQRAIETALGGGHFDILHVQAPYSPFLAGRVLKRAEASTGLVATYHIAPTGRLQMLAGQALGLLNARSHRRIDRVIAVSPVAARYAQMTAGAQAIVIPNPVDVSGLLERRQAVGSDRIRAYRGPGPHIVFLGRFVPRKGAQTLIDALLFGQEHQLLPTNLHVTMAGRGPLLEDCRRQASSLSYQVDFPGFVSEEDKPALLASADVAVFPSSGGESFGIVLLEAIASGAAVTLAGDNPGYRSTLADDGDALFPVKGQQQQVAAGLAERLSRALREPVWAQALGQREQQLLGRYDIKTVVGQVEAVYRQAIELRAGMM</sequence>
<dbReference type="Gene3D" id="3.40.50.2000">
    <property type="entry name" value="Glycogen Phosphorylase B"/>
    <property type="match status" value="2"/>
</dbReference>
<accession>A0ABM8B7L0</accession>
<keyword evidence="2" id="KW-0808">Transferase</keyword>
<dbReference type="Proteomes" id="UP001321766">
    <property type="component" value="Chromosome"/>
</dbReference>
<protein>
    <submittedName>
        <fullName evidence="5">Phosphatidyl-myo-inositol mannosyltransferase</fullName>
    </submittedName>
</protein>
<dbReference type="SUPFAM" id="SSF53756">
    <property type="entry name" value="UDP-Glycosyltransferase/glycogen phosphorylase"/>
    <property type="match status" value="1"/>
</dbReference>
<dbReference type="EMBL" id="AP026798">
    <property type="protein sequence ID" value="BDR52861.1"/>
    <property type="molecule type" value="Genomic_DNA"/>
</dbReference>
<keyword evidence="6" id="KW-1185">Reference proteome</keyword>
<evidence type="ECO:0000256" key="1">
    <source>
        <dbReference type="ARBA" id="ARBA00022676"/>
    </source>
</evidence>
<evidence type="ECO:0000256" key="2">
    <source>
        <dbReference type="ARBA" id="ARBA00022679"/>
    </source>
</evidence>
<organism evidence="5 6">
    <name type="scientific">Bombiscardovia nodaiensis</name>
    <dbReference type="NCBI Taxonomy" id="2932181"/>
    <lineage>
        <taxon>Bacteria</taxon>
        <taxon>Bacillati</taxon>
        <taxon>Actinomycetota</taxon>
        <taxon>Actinomycetes</taxon>
        <taxon>Bifidobacteriales</taxon>
        <taxon>Bifidobacteriaceae</taxon>
        <taxon>Bombiscardovia</taxon>
    </lineage>
</organism>
<evidence type="ECO:0000313" key="5">
    <source>
        <dbReference type="EMBL" id="BDR52861.1"/>
    </source>
</evidence>
<keyword evidence="1 5" id="KW-0328">Glycosyltransferase</keyword>
<dbReference type="InterPro" id="IPR050194">
    <property type="entry name" value="Glycosyltransferase_grp1"/>
</dbReference>
<evidence type="ECO:0000313" key="6">
    <source>
        <dbReference type="Proteomes" id="UP001321766"/>
    </source>
</evidence>
<dbReference type="InterPro" id="IPR001296">
    <property type="entry name" value="Glyco_trans_1"/>
</dbReference>
<dbReference type="GO" id="GO:0016757">
    <property type="term" value="F:glycosyltransferase activity"/>
    <property type="evidence" value="ECO:0007669"/>
    <property type="project" value="UniProtKB-KW"/>
</dbReference>
<evidence type="ECO:0000259" key="4">
    <source>
        <dbReference type="Pfam" id="PF13439"/>
    </source>
</evidence>
<proteinExistence type="predicted"/>
<dbReference type="CDD" id="cd03801">
    <property type="entry name" value="GT4_PimA-like"/>
    <property type="match status" value="1"/>
</dbReference>
<name>A0ABM8B7L0_9BIFI</name>